<organism evidence="2 3">
    <name type="scientific">Heterodera trifolii</name>
    <dbReference type="NCBI Taxonomy" id="157864"/>
    <lineage>
        <taxon>Eukaryota</taxon>
        <taxon>Metazoa</taxon>
        <taxon>Ecdysozoa</taxon>
        <taxon>Nematoda</taxon>
        <taxon>Chromadorea</taxon>
        <taxon>Rhabditida</taxon>
        <taxon>Tylenchina</taxon>
        <taxon>Tylenchomorpha</taxon>
        <taxon>Tylenchoidea</taxon>
        <taxon>Heteroderidae</taxon>
        <taxon>Heteroderinae</taxon>
        <taxon>Heterodera</taxon>
    </lineage>
</organism>
<sequence length="321" mass="35902">MVRSRPAESISHGSAHISHSRVQKVRHSLEGQSANHVGATYAPKGLSANHIGATYAPKGLSANHIGATMPRRDCQRTTLVRQCPEGTVSEPHWCDICPKGPVSEPHWCDICPEGPVGEPHWCDNAPKGLSANHIGATMPRRDCQRTTLVRQCPEGTVSEPHWCDKCPEGPVSEPHWCDNALKDLSANQFYCPLFAPIPKWPGAGNSEYKARKWRSHWTAQPHASQGRVQVWPSFSYQSNLTDMLPWSQSRPALCHGRKADRHYWLWSQSRPASPWSQSRPAFALHIVVAKLTDTLPWSLSRPARAQISSWSQSRPMRFTNK</sequence>
<evidence type="ECO:0000313" key="2">
    <source>
        <dbReference type="EMBL" id="KAL3081391.1"/>
    </source>
</evidence>
<dbReference type="Proteomes" id="UP001620626">
    <property type="component" value="Unassembled WGS sequence"/>
</dbReference>
<dbReference type="EMBL" id="JBICBT010001136">
    <property type="protein sequence ID" value="KAL3081391.1"/>
    <property type="molecule type" value="Genomic_DNA"/>
</dbReference>
<gene>
    <name evidence="2" type="ORF">niasHT_039356</name>
</gene>
<name>A0ABD2IQ95_9BILA</name>
<protein>
    <submittedName>
        <fullName evidence="2">Uncharacterized protein</fullName>
    </submittedName>
</protein>
<keyword evidence="3" id="KW-1185">Reference proteome</keyword>
<evidence type="ECO:0000313" key="3">
    <source>
        <dbReference type="Proteomes" id="UP001620626"/>
    </source>
</evidence>
<proteinExistence type="predicted"/>
<reference evidence="2 3" key="1">
    <citation type="submission" date="2024-10" db="EMBL/GenBank/DDBJ databases">
        <authorList>
            <person name="Kim D."/>
        </authorList>
    </citation>
    <scope>NUCLEOTIDE SEQUENCE [LARGE SCALE GENOMIC DNA]</scope>
    <source>
        <strain evidence="2">BH-2024</strain>
    </source>
</reference>
<accession>A0ABD2IQ95</accession>
<dbReference type="AlphaFoldDB" id="A0ABD2IQ95"/>
<evidence type="ECO:0000256" key="1">
    <source>
        <dbReference type="SAM" id="MobiDB-lite"/>
    </source>
</evidence>
<comment type="caution">
    <text evidence="2">The sequence shown here is derived from an EMBL/GenBank/DDBJ whole genome shotgun (WGS) entry which is preliminary data.</text>
</comment>
<feature type="region of interest" description="Disordered" evidence="1">
    <location>
        <begin position="1"/>
        <end position="24"/>
    </location>
</feature>